<dbReference type="PROSITE" id="PS00583">
    <property type="entry name" value="PFKB_KINASES_1"/>
    <property type="match status" value="1"/>
</dbReference>
<dbReference type="InterPro" id="IPR017583">
    <property type="entry name" value="Tagatose/fructose_Pkinase"/>
</dbReference>
<comment type="caution">
    <text evidence="13">The sequence shown here is derived from an EMBL/GenBank/DDBJ whole genome shotgun (WGS) entry which is preliminary data.</text>
</comment>
<dbReference type="CDD" id="cd01164">
    <property type="entry name" value="FruK_PfkB_like"/>
    <property type="match status" value="1"/>
</dbReference>
<dbReference type="Gene3D" id="3.40.1190.20">
    <property type="match status" value="1"/>
</dbReference>
<evidence type="ECO:0000313" key="14">
    <source>
        <dbReference type="Proteomes" id="UP001157126"/>
    </source>
</evidence>
<keyword evidence="6 11" id="KW-0418">Kinase</keyword>
<organism evidence="13 14">
    <name type="scientific">Mobilicoccus caccae</name>
    <dbReference type="NCBI Taxonomy" id="1859295"/>
    <lineage>
        <taxon>Bacteria</taxon>
        <taxon>Bacillati</taxon>
        <taxon>Actinomycetota</taxon>
        <taxon>Actinomycetes</taxon>
        <taxon>Micrococcales</taxon>
        <taxon>Dermatophilaceae</taxon>
        <taxon>Mobilicoccus</taxon>
    </lineage>
</organism>
<evidence type="ECO:0000256" key="5">
    <source>
        <dbReference type="ARBA" id="ARBA00022741"/>
    </source>
</evidence>
<keyword evidence="5 11" id="KW-0547">Nucleotide-binding</keyword>
<name>A0ABQ6ISS3_9MICO</name>
<evidence type="ECO:0000256" key="7">
    <source>
        <dbReference type="ARBA" id="ARBA00022840"/>
    </source>
</evidence>
<gene>
    <name evidence="13" type="primary">fruK</name>
    <name evidence="13" type="ORF">GCM10025883_18170</name>
</gene>
<reference evidence="14" key="1">
    <citation type="journal article" date="2019" name="Int. J. Syst. Evol. Microbiol.">
        <title>The Global Catalogue of Microorganisms (GCM) 10K type strain sequencing project: providing services to taxonomists for standard genome sequencing and annotation.</title>
        <authorList>
            <consortium name="The Broad Institute Genomics Platform"/>
            <consortium name="The Broad Institute Genome Sequencing Center for Infectious Disease"/>
            <person name="Wu L."/>
            <person name="Ma J."/>
        </authorList>
    </citation>
    <scope>NUCLEOTIDE SEQUENCE [LARGE SCALE GENOMIC DNA]</scope>
    <source>
        <strain evidence="14">NBRC 113072</strain>
    </source>
</reference>
<evidence type="ECO:0000256" key="10">
    <source>
        <dbReference type="PIRNR" id="PIRNR000535"/>
    </source>
</evidence>
<dbReference type="RefSeq" id="WP_284303593.1">
    <property type="nucleotide sequence ID" value="NZ_BSUO01000001.1"/>
</dbReference>
<evidence type="ECO:0000256" key="3">
    <source>
        <dbReference type="ARBA" id="ARBA00013596"/>
    </source>
</evidence>
<dbReference type="EC" id="2.7.1.56" evidence="2 11"/>
<evidence type="ECO:0000256" key="2">
    <source>
        <dbReference type="ARBA" id="ARBA00012131"/>
    </source>
</evidence>
<dbReference type="PIRSF" id="PIRSF000535">
    <property type="entry name" value="1PFK/6PFK/LacC"/>
    <property type="match status" value="1"/>
</dbReference>
<evidence type="ECO:0000259" key="12">
    <source>
        <dbReference type="Pfam" id="PF00294"/>
    </source>
</evidence>
<keyword evidence="14" id="KW-1185">Reference proteome</keyword>
<sequence length="317" mass="31691">MIVTVTPNPSVDRTIEVDVLRRGEVHRATSTRLDPGGKGINVSRAIDAHGGATLAVLPVGGAHGRMMTELLDATGTPVRAVPIEQSIRANVAIVEPDGSTTKVNEPGPQLSPAEVEAFLAAAGDAVGTSPGAWIVGCGSLPGGVAGDFYAGLVRLAHDHGCKAAIDTSGAPLAQAVPAGPDLIKPNRVELGELVGADLSSVGDVVDASRELISGGIGELLVSLGRDGALLVTAHSVALAAATVDRPVSTVGAGDCTLAGYLLALDTGADAPTALRQAVAFGSAAVALPGTKVPSARNVAAVHVRLDLAPDRTIPLSD</sequence>
<dbReference type="InterPro" id="IPR022463">
    <property type="entry name" value="1-PFruKinase"/>
</dbReference>
<evidence type="ECO:0000313" key="13">
    <source>
        <dbReference type="EMBL" id="GMA39772.1"/>
    </source>
</evidence>
<dbReference type="NCBIfam" id="TIGR03828">
    <property type="entry name" value="pfkB"/>
    <property type="match status" value="1"/>
</dbReference>
<dbReference type="SUPFAM" id="SSF53613">
    <property type="entry name" value="Ribokinase-like"/>
    <property type="match status" value="1"/>
</dbReference>
<keyword evidence="7 11" id="KW-0067">ATP-binding</keyword>
<evidence type="ECO:0000256" key="4">
    <source>
        <dbReference type="ARBA" id="ARBA00022679"/>
    </source>
</evidence>
<dbReference type="EMBL" id="BSUO01000001">
    <property type="protein sequence ID" value="GMA39772.1"/>
    <property type="molecule type" value="Genomic_DNA"/>
</dbReference>
<dbReference type="InterPro" id="IPR029056">
    <property type="entry name" value="Ribokinase-like"/>
</dbReference>
<dbReference type="Pfam" id="PF00294">
    <property type="entry name" value="PfkB"/>
    <property type="match status" value="1"/>
</dbReference>
<evidence type="ECO:0000256" key="8">
    <source>
        <dbReference type="ARBA" id="ARBA00032802"/>
    </source>
</evidence>
<dbReference type="InterPro" id="IPR002173">
    <property type="entry name" value="Carboh/pur_kinase_PfkB_CS"/>
</dbReference>
<dbReference type="InterPro" id="IPR011611">
    <property type="entry name" value="PfkB_dom"/>
</dbReference>
<comment type="similarity">
    <text evidence="1 11">Belongs to the carbohydrate kinase PfkB family.</text>
</comment>
<dbReference type="NCBIfam" id="TIGR03168">
    <property type="entry name" value="1-PFK"/>
    <property type="match status" value="1"/>
</dbReference>
<comment type="function">
    <text evidence="11">Catalyzes the ATP-dependent phosphorylation of fructose-l-phosphate to fructose-l,6-bisphosphate.</text>
</comment>
<evidence type="ECO:0000256" key="6">
    <source>
        <dbReference type="ARBA" id="ARBA00022777"/>
    </source>
</evidence>
<proteinExistence type="inferred from homology"/>
<evidence type="ECO:0000256" key="1">
    <source>
        <dbReference type="ARBA" id="ARBA00010688"/>
    </source>
</evidence>
<keyword evidence="4 10" id="KW-0808">Transferase</keyword>
<dbReference type="PANTHER" id="PTHR46566">
    <property type="entry name" value="1-PHOSPHOFRUCTOKINASE-RELATED"/>
    <property type="match status" value="1"/>
</dbReference>
<dbReference type="Proteomes" id="UP001157126">
    <property type="component" value="Unassembled WGS sequence"/>
</dbReference>
<evidence type="ECO:0000256" key="11">
    <source>
        <dbReference type="RuleBase" id="RU369061"/>
    </source>
</evidence>
<protein>
    <recommendedName>
        <fullName evidence="3 11">1-phosphofructokinase</fullName>
        <shortName evidence="11">Fru1PK</shortName>
        <ecNumber evidence="2 11">2.7.1.56</ecNumber>
    </recommendedName>
    <alternativeName>
        <fullName evidence="8 11">Fructose 1-phosphate kinase</fullName>
    </alternativeName>
</protein>
<evidence type="ECO:0000256" key="9">
    <source>
        <dbReference type="ARBA" id="ARBA00047745"/>
    </source>
</evidence>
<dbReference type="PANTHER" id="PTHR46566:SF5">
    <property type="entry name" value="1-PHOSPHOFRUCTOKINASE"/>
    <property type="match status" value="1"/>
</dbReference>
<feature type="domain" description="Carbohydrate kinase PfkB" evidence="12">
    <location>
        <begin position="8"/>
        <end position="292"/>
    </location>
</feature>
<comment type="catalytic activity">
    <reaction evidence="9 11">
        <text>beta-D-fructose 1-phosphate + ATP = beta-D-fructose 1,6-bisphosphate + ADP + H(+)</text>
        <dbReference type="Rhea" id="RHEA:14213"/>
        <dbReference type="ChEBI" id="CHEBI:15378"/>
        <dbReference type="ChEBI" id="CHEBI:30616"/>
        <dbReference type="ChEBI" id="CHEBI:32966"/>
        <dbReference type="ChEBI" id="CHEBI:138881"/>
        <dbReference type="ChEBI" id="CHEBI:456216"/>
        <dbReference type="EC" id="2.7.1.56"/>
    </reaction>
</comment>
<dbReference type="PROSITE" id="PS00584">
    <property type="entry name" value="PFKB_KINASES_2"/>
    <property type="match status" value="1"/>
</dbReference>
<accession>A0ABQ6ISS3</accession>